<dbReference type="RefSeq" id="WP_216713813.1">
    <property type="nucleotide sequence ID" value="NZ_JACVEL010000003.1"/>
</dbReference>
<dbReference type="Pfam" id="PF14526">
    <property type="entry name" value="Cass2"/>
    <property type="match status" value="1"/>
</dbReference>
<dbReference type="InterPro" id="IPR010499">
    <property type="entry name" value="AraC_E-bd"/>
</dbReference>
<keyword evidence="3" id="KW-1185">Reference proteome</keyword>
<sequence length="152" mass="17163">MKTIKTEPFCVIGISVRTTNENGQGAIDIGGLWGRFFGEQVLETIPNKVDDTIYSIYTEYERDHTRPYTTIIGCKVVHLNEIPDGMKGIRIEGGTYVQLSARGDMQQGFVGSKWYEIWNSDLNRSYTADYEVYGEKAHNPADAEVDFLIAIK</sequence>
<dbReference type="PANTHER" id="PTHR36444">
    <property type="entry name" value="TRANSCRIPTIONAL REGULATOR PROTEIN YOBU-RELATED"/>
    <property type="match status" value="1"/>
</dbReference>
<accession>A0A8J6PC11</accession>
<protein>
    <submittedName>
        <fullName evidence="2">Effector binding domain-containing protein</fullName>
    </submittedName>
</protein>
<evidence type="ECO:0000259" key="1">
    <source>
        <dbReference type="SMART" id="SM00871"/>
    </source>
</evidence>
<feature type="domain" description="AraC effector-binding" evidence="1">
    <location>
        <begin position="1"/>
        <end position="152"/>
    </location>
</feature>
<organism evidence="2 3">
    <name type="scientific">Taishania pollutisoli</name>
    <dbReference type="NCBI Taxonomy" id="2766479"/>
    <lineage>
        <taxon>Bacteria</taxon>
        <taxon>Pseudomonadati</taxon>
        <taxon>Bacteroidota</taxon>
        <taxon>Flavobacteriia</taxon>
        <taxon>Flavobacteriales</taxon>
        <taxon>Crocinitomicaceae</taxon>
        <taxon>Taishania</taxon>
    </lineage>
</organism>
<dbReference type="Gene3D" id="3.20.80.10">
    <property type="entry name" value="Regulatory factor, effector binding domain"/>
    <property type="match status" value="1"/>
</dbReference>
<proteinExistence type="predicted"/>
<dbReference type="InterPro" id="IPR029441">
    <property type="entry name" value="Cass2"/>
</dbReference>
<dbReference type="PANTHER" id="PTHR36444:SF2">
    <property type="entry name" value="TRANSCRIPTIONAL REGULATOR PROTEIN YOBU-RELATED"/>
    <property type="match status" value="1"/>
</dbReference>
<dbReference type="InterPro" id="IPR011256">
    <property type="entry name" value="Reg_factor_effector_dom_sf"/>
</dbReference>
<dbReference type="SUPFAM" id="SSF55136">
    <property type="entry name" value="Probable bacterial effector-binding domain"/>
    <property type="match status" value="1"/>
</dbReference>
<dbReference type="EMBL" id="JACVEL010000003">
    <property type="protein sequence ID" value="MBC9812117.1"/>
    <property type="molecule type" value="Genomic_DNA"/>
</dbReference>
<dbReference type="AlphaFoldDB" id="A0A8J6PC11"/>
<evidence type="ECO:0000313" key="2">
    <source>
        <dbReference type="EMBL" id="MBC9812117.1"/>
    </source>
</evidence>
<dbReference type="SMART" id="SM00871">
    <property type="entry name" value="AraC_E_bind"/>
    <property type="match status" value="1"/>
</dbReference>
<gene>
    <name evidence="2" type="ORF">H9Y05_06445</name>
</gene>
<dbReference type="InterPro" id="IPR053182">
    <property type="entry name" value="YobU-like_regulator"/>
</dbReference>
<reference evidence="2" key="1">
    <citation type="submission" date="2020-09" db="EMBL/GenBank/DDBJ databases">
        <title>Taishania pollutisoli gen. nov., sp. nov., Isolated from Tetrabromobisphenol A-Contaminated Soil.</title>
        <authorList>
            <person name="Chen Q."/>
        </authorList>
    </citation>
    <scope>NUCLEOTIDE SEQUENCE</scope>
    <source>
        <strain evidence="2">CZZ-1</strain>
    </source>
</reference>
<evidence type="ECO:0000313" key="3">
    <source>
        <dbReference type="Proteomes" id="UP000652681"/>
    </source>
</evidence>
<name>A0A8J6PC11_9FLAO</name>
<comment type="caution">
    <text evidence="2">The sequence shown here is derived from an EMBL/GenBank/DDBJ whole genome shotgun (WGS) entry which is preliminary data.</text>
</comment>
<dbReference type="Proteomes" id="UP000652681">
    <property type="component" value="Unassembled WGS sequence"/>
</dbReference>